<accession>A0A0F7S6D7</accession>
<reference evidence="4" key="1">
    <citation type="submission" date="2014-06" db="EMBL/GenBank/DDBJ databases">
        <authorList>
            <person name="Berkman J.Paul."/>
        </authorList>
    </citation>
    <scope>NUCLEOTIDE SEQUENCE [LARGE SCALE GENOMIC DNA]</scope>
</reference>
<feature type="transmembrane region" description="Helical" evidence="2">
    <location>
        <begin position="307"/>
        <end position="327"/>
    </location>
</feature>
<feature type="transmembrane region" description="Helical" evidence="2">
    <location>
        <begin position="454"/>
        <end position="477"/>
    </location>
</feature>
<feature type="transmembrane region" description="Helical" evidence="2">
    <location>
        <begin position="339"/>
        <end position="357"/>
    </location>
</feature>
<evidence type="ECO:0000256" key="1">
    <source>
        <dbReference type="SAM" id="MobiDB-lite"/>
    </source>
</evidence>
<reference evidence="5" key="3">
    <citation type="submission" date="2014-06" db="EMBL/GenBank/DDBJ databases">
        <authorList>
            <person name="Berkman P.J."/>
        </authorList>
    </citation>
    <scope>NUCLEOTIDE SEQUENCE [LARGE SCALE GENOMIC DNA]</scope>
</reference>
<dbReference type="Pfam" id="PF06772">
    <property type="entry name" value="LtrA"/>
    <property type="match status" value="1"/>
</dbReference>
<reference evidence="3" key="2">
    <citation type="submission" date="2014-06" db="EMBL/GenBank/DDBJ databases">
        <authorList>
            <person name="Ju J."/>
            <person name="Zhang J."/>
        </authorList>
    </citation>
    <scope>NUCLEOTIDE SEQUENCE</scope>
    <source>
        <strain evidence="3">SscI8</strain>
    </source>
</reference>
<dbReference type="EMBL" id="CCFA01000456">
    <property type="protein sequence ID" value="CDW95815.1"/>
    <property type="molecule type" value="Genomic_DNA"/>
</dbReference>
<evidence type="ECO:0000313" key="5">
    <source>
        <dbReference type="Proteomes" id="UP000242770"/>
    </source>
</evidence>
<feature type="compositionally biased region" description="Basic residues" evidence="1">
    <location>
        <begin position="728"/>
        <end position="741"/>
    </location>
</feature>
<proteinExistence type="predicted"/>
<feature type="transmembrane region" description="Helical" evidence="2">
    <location>
        <begin position="698"/>
        <end position="716"/>
    </location>
</feature>
<evidence type="ECO:0000256" key="2">
    <source>
        <dbReference type="SAM" id="Phobius"/>
    </source>
</evidence>
<keyword evidence="2" id="KW-0812">Transmembrane</keyword>
<keyword evidence="5" id="KW-1185">Reference proteome</keyword>
<gene>
    <name evidence="4" type="primary">SSCI08950.1</name>
    <name evidence="3" type="ORF">SPSC_02259</name>
</gene>
<protein>
    <submittedName>
        <fullName evidence="4">Uncharacterized protein</fullName>
    </submittedName>
</protein>
<evidence type="ECO:0000313" key="4">
    <source>
        <dbReference type="EMBL" id="CDW95815.1"/>
    </source>
</evidence>
<name>A0A0F7S6D7_9BASI</name>
<feature type="transmembrane region" description="Helical" evidence="2">
    <location>
        <begin position="424"/>
        <end position="442"/>
    </location>
</feature>
<feature type="region of interest" description="Disordered" evidence="1">
    <location>
        <begin position="110"/>
        <end position="129"/>
    </location>
</feature>
<dbReference type="EMBL" id="LK056663">
    <property type="protein sequence ID" value="CDU23630.1"/>
    <property type="molecule type" value="Genomic_DNA"/>
</dbReference>
<organism evidence="4 5">
    <name type="scientific">Sporisorium scitamineum</name>
    <dbReference type="NCBI Taxonomy" id="49012"/>
    <lineage>
        <taxon>Eukaryota</taxon>
        <taxon>Fungi</taxon>
        <taxon>Dikarya</taxon>
        <taxon>Basidiomycota</taxon>
        <taxon>Ustilaginomycotina</taxon>
        <taxon>Ustilaginomycetes</taxon>
        <taxon>Ustilaginales</taxon>
        <taxon>Ustilaginaceae</taxon>
        <taxon>Sporisorium</taxon>
    </lineage>
</organism>
<dbReference type="OrthoDB" id="191995at2759"/>
<feature type="compositionally biased region" description="Basic and acidic residues" evidence="1">
    <location>
        <begin position="85"/>
        <end position="104"/>
    </location>
</feature>
<sequence length="775" mass="84601">MDGTSKQAPTAAAVHGPINSDQPTSSVISSPAASQHKPSSTAIMETTRQEAMSEAPPYQDTHARFDSSFASTERKSEAGPAPSPSEERLRSHQQQHHVDSDRARLLPQPAVHASSDQPESADEEDSPDAPAMAALNAHGASHAPSYSDLFFDLLFAACLNTYSNAVSLERFCDVAAFLGYFTALWWAWWSQAYFDVRYRRPSHHQPYLFKSCQRIVRVAVLGLWVAFSTTPSEFSRGSFTNFTQIYGASRIALALDYVAVLVDDLVRWRKGGSRSRLAGLDRISGQSKEPFHLPSRHVDRPHSSGSIFQTHLLSIASLVASGLLWILSRFVRHNGITAPLLVMWIVGVAIEAAVQIVNEVRGGLSPLGHSVLPERLVLFGLIILGEGFTGIAETLNKISPGAKMRNPDVGGAAIESGGWGADTILQTVSCVLIVVLQFAGYFHRATSQIDLSSMLVVLWAYIHVVLHMASALLVIGLKKILSFMNTLNAIGRFVDDPQRYVMDAQFGQNLTQQVLDQLNNDDDDGSSPLATNGTLSGLYAILSVIQSNDGANIPSLSEARRLVDSVVGLAGGQEAAEKLVAQANVTDASHALSSQFAPSLVLPFRTFFEYADNVINPDSMYQYVVKSLFQFKYIYVASAVYLTVDIVIKTMQSSANRQLRSFRWAMGLRFGFAVVLVLLQVVFTVFEGVPTNAALDGALAICAAVLLGELVAQQIVDGLRTRLDRPRAPKQKARRRWRKTSRSSSSASQSVKDGDEMIEMEMQPAQVGPQKRTSY</sequence>
<feature type="region of interest" description="Disordered" evidence="1">
    <location>
        <begin position="726"/>
        <end position="775"/>
    </location>
</feature>
<dbReference type="PANTHER" id="PTHR42101">
    <property type="entry name" value="CHROMOSOME 16, WHOLE GENOME SHOTGUN SEQUENCE"/>
    <property type="match status" value="1"/>
</dbReference>
<dbReference type="PANTHER" id="PTHR42101:SF1">
    <property type="entry name" value="LOW TEMPERATURE REQUIREMENT A"/>
    <property type="match status" value="1"/>
</dbReference>
<dbReference type="Proteomes" id="UP000242770">
    <property type="component" value="Unassembled WGS sequence"/>
</dbReference>
<dbReference type="AlphaFoldDB" id="A0A0F7S6D7"/>
<feature type="compositionally biased region" description="Polar residues" evidence="1">
    <location>
        <begin position="19"/>
        <end position="50"/>
    </location>
</feature>
<feature type="region of interest" description="Disordered" evidence="1">
    <location>
        <begin position="1"/>
        <end position="104"/>
    </location>
</feature>
<evidence type="ECO:0000313" key="3">
    <source>
        <dbReference type="EMBL" id="CDU23630.1"/>
    </source>
</evidence>
<dbReference type="STRING" id="49012.A0A0F7S6D7"/>
<feature type="transmembrane region" description="Helical" evidence="2">
    <location>
        <begin position="666"/>
        <end position="686"/>
    </location>
</feature>
<keyword evidence="2" id="KW-1133">Transmembrane helix</keyword>
<keyword evidence="2" id="KW-0472">Membrane</keyword>
<dbReference type="InterPro" id="IPR010640">
    <property type="entry name" value="Low_temperature_requirement_A"/>
</dbReference>